<comment type="caution">
    <text evidence="2">The sequence shown here is derived from an EMBL/GenBank/DDBJ whole genome shotgun (WGS) entry which is preliminary data.</text>
</comment>
<gene>
    <name evidence="2" type="ORF">NITGR_190019</name>
</gene>
<name>M1YWN4_NITG3</name>
<evidence type="ECO:0000313" key="2">
    <source>
        <dbReference type="EMBL" id="CCQ89909.1"/>
    </source>
</evidence>
<proteinExistence type="predicted"/>
<dbReference type="AlphaFoldDB" id="M1YWN4"/>
<evidence type="ECO:0000256" key="1">
    <source>
        <dbReference type="SAM" id="MobiDB-lite"/>
    </source>
</evidence>
<dbReference type="STRING" id="1266370.NITGR_190019"/>
<dbReference type="EMBL" id="CAQJ01000021">
    <property type="protein sequence ID" value="CCQ89909.1"/>
    <property type="molecule type" value="Genomic_DNA"/>
</dbReference>
<dbReference type="InParanoid" id="M1YWN4"/>
<evidence type="ECO:0008006" key="4">
    <source>
        <dbReference type="Google" id="ProtNLM"/>
    </source>
</evidence>
<dbReference type="Proteomes" id="UP000011704">
    <property type="component" value="Unassembled WGS sequence"/>
</dbReference>
<reference evidence="2 3" key="1">
    <citation type="journal article" date="2013" name="Front. Microbiol.">
        <title>The genome of Nitrospina gracilis illuminates the metabolism and evolution of the major marine nitrite oxidizer.</title>
        <authorList>
            <person name="Luecker S."/>
            <person name="Nowka B."/>
            <person name="Rattei T."/>
            <person name="Spieck E."/>
            <person name="and Daims H."/>
        </authorList>
    </citation>
    <scope>NUCLEOTIDE SEQUENCE [LARGE SCALE GENOMIC DNA]</scope>
    <source>
        <strain evidence="2 3">3/211</strain>
    </source>
</reference>
<dbReference type="HOGENOM" id="CLU_2539109_0_0_0"/>
<feature type="region of interest" description="Disordered" evidence="1">
    <location>
        <begin position="37"/>
        <end position="83"/>
    </location>
</feature>
<organism evidence="2 3">
    <name type="scientific">Nitrospina gracilis (strain 3/211)</name>
    <dbReference type="NCBI Taxonomy" id="1266370"/>
    <lineage>
        <taxon>Bacteria</taxon>
        <taxon>Pseudomonadati</taxon>
        <taxon>Nitrospinota/Tectimicrobiota group</taxon>
        <taxon>Nitrospinota</taxon>
        <taxon>Nitrospinia</taxon>
        <taxon>Nitrospinales</taxon>
        <taxon>Nitrospinaceae</taxon>
        <taxon>Nitrospina</taxon>
    </lineage>
</organism>
<protein>
    <recommendedName>
        <fullName evidence="4">Lipoprotein</fullName>
    </recommendedName>
</protein>
<sequence>MEIENGMRITRKGIRHWVVLSALLVALVIAACGRKAPPLPPIKQPGVETEAPESQLEESPTLGGEDAPAEGRDDTPPAVPPYP</sequence>
<accession>M1YWN4</accession>
<evidence type="ECO:0000313" key="3">
    <source>
        <dbReference type="Proteomes" id="UP000011704"/>
    </source>
</evidence>
<keyword evidence="3" id="KW-1185">Reference proteome</keyword>